<dbReference type="InterPro" id="IPR036005">
    <property type="entry name" value="Creatinase/aminopeptidase-like"/>
</dbReference>
<dbReference type="AlphaFoldDB" id="A0A3P7P9M4"/>
<dbReference type="Gene3D" id="3.90.230.10">
    <property type="entry name" value="Creatinase/methionine aminopeptidase superfamily"/>
    <property type="match status" value="1"/>
</dbReference>
<feature type="domain" description="Peptidase M24 C-terminal" evidence="1">
    <location>
        <begin position="23"/>
        <end position="95"/>
    </location>
</feature>
<accession>A0A3P7P9M4</accession>
<proteinExistence type="predicted"/>
<dbReference type="OrthoDB" id="6266957at2759"/>
<dbReference type="InterPro" id="IPR032416">
    <property type="entry name" value="Peptidase_M24_C"/>
</dbReference>
<evidence type="ECO:0000313" key="2">
    <source>
        <dbReference type="EMBL" id="VDN16989.1"/>
    </source>
</evidence>
<dbReference type="Proteomes" id="UP000281553">
    <property type="component" value="Unassembled WGS sequence"/>
</dbReference>
<sequence length="99" mass="10919">MENVNVVVEAPPSVGATDTAPTYLAFEPITLVPFHPKLIAVEQLTSAEIEWLDAYHGLVRRELMARIAQDAGGDGLLSPARQRTRDWLLRQTQPIRASA</sequence>
<gene>
    <name evidence="2" type="ORF">DILT_LOCUS12812</name>
</gene>
<dbReference type="InterPro" id="IPR050422">
    <property type="entry name" value="X-Pro_aminopeptidase_P"/>
</dbReference>
<dbReference type="Pfam" id="PF16188">
    <property type="entry name" value="Peptidase_M24_C"/>
    <property type="match status" value="1"/>
</dbReference>
<dbReference type="PANTHER" id="PTHR43763">
    <property type="entry name" value="XAA-PRO AMINOPEPTIDASE 1"/>
    <property type="match status" value="1"/>
</dbReference>
<dbReference type="PANTHER" id="PTHR43763:SF6">
    <property type="entry name" value="XAA-PRO AMINOPEPTIDASE 1"/>
    <property type="match status" value="1"/>
</dbReference>
<evidence type="ECO:0000313" key="3">
    <source>
        <dbReference type="Proteomes" id="UP000281553"/>
    </source>
</evidence>
<evidence type="ECO:0000259" key="1">
    <source>
        <dbReference type="Pfam" id="PF16188"/>
    </source>
</evidence>
<organism evidence="2 3">
    <name type="scientific">Dibothriocephalus latus</name>
    <name type="common">Fish tapeworm</name>
    <name type="synonym">Diphyllobothrium latum</name>
    <dbReference type="NCBI Taxonomy" id="60516"/>
    <lineage>
        <taxon>Eukaryota</taxon>
        <taxon>Metazoa</taxon>
        <taxon>Spiralia</taxon>
        <taxon>Lophotrochozoa</taxon>
        <taxon>Platyhelminthes</taxon>
        <taxon>Cestoda</taxon>
        <taxon>Eucestoda</taxon>
        <taxon>Diphyllobothriidea</taxon>
        <taxon>Diphyllobothriidae</taxon>
        <taxon>Dibothriocephalus</taxon>
    </lineage>
</organism>
<dbReference type="EMBL" id="UYRU01067768">
    <property type="protein sequence ID" value="VDN16989.1"/>
    <property type="molecule type" value="Genomic_DNA"/>
</dbReference>
<protein>
    <recommendedName>
        <fullName evidence="1">Peptidase M24 C-terminal domain-containing protein</fullName>
    </recommendedName>
</protein>
<name>A0A3P7P9M4_DIBLA</name>
<reference evidence="2 3" key="1">
    <citation type="submission" date="2018-11" db="EMBL/GenBank/DDBJ databases">
        <authorList>
            <consortium name="Pathogen Informatics"/>
        </authorList>
    </citation>
    <scope>NUCLEOTIDE SEQUENCE [LARGE SCALE GENOMIC DNA]</scope>
</reference>
<keyword evidence="3" id="KW-1185">Reference proteome</keyword>